<name>A0A318LBV8_9PSEU</name>
<dbReference type="RefSeq" id="WP_110344010.1">
    <property type="nucleotide sequence ID" value="NZ_MASU01000028.1"/>
</dbReference>
<evidence type="ECO:0000256" key="2">
    <source>
        <dbReference type="ARBA" id="ARBA00022801"/>
    </source>
</evidence>
<dbReference type="SUPFAM" id="SSF55811">
    <property type="entry name" value="Nudix"/>
    <property type="match status" value="1"/>
</dbReference>
<dbReference type="PROSITE" id="PS00893">
    <property type="entry name" value="NUDIX_BOX"/>
    <property type="match status" value="1"/>
</dbReference>
<evidence type="ECO:0000313" key="5">
    <source>
        <dbReference type="EMBL" id="PXY17334.1"/>
    </source>
</evidence>
<protein>
    <submittedName>
        <fullName evidence="5">NUDIX hydrolase</fullName>
    </submittedName>
</protein>
<dbReference type="EMBL" id="MASU01000028">
    <property type="protein sequence ID" value="PXY17334.1"/>
    <property type="molecule type" value="Genomic_DNA"/>
</dbReference>
<reference evidence="5 6" key="1">
    <citation type="submission" date="2016-07" db="EMBL/GenBank/DDBJ databases">
        <title>Draft genome sequence of Prauserella sp. YIM 121212, isolated from alkaline soil.</title>
        <authorList>
            <person name="Ruckert C."/>
            <person name="Albersmeier A."/>
            <person name="Jiang C.-L."/>
            <person name="Jiang Y."/>
            <person name="Kalinowski J."/>
            <person name="Schneider O."/>
            <person name="Winkler A."/>
            <person name="Zotchev S.B."/>
        </authorList>
    </citation>
    <scope>NUCLEOTIDE SEQUENCE [LARGE SCALE GENOMIC DNA]</scope>
    <source>
        <strain evidence="5 6">YIM 121212</strain>
    </source>
</reference>
<dbReference type="InterPro" id="IPR015797">
    <property type="entry name" value="NUDIX_hydrolase-like_dom_sf"/>
</dbReference>
<dbReference type="CDD" id="cd18876">
    <property type="entry name" value="NUDIX_Hydrolase"/>
    <property type="match status" value="1"/>
</dbReference>
<proteinExistence type="predicted"/>
<dbReference type="PANTHER" id="PTHR43046:SF12">
    <property type="entry name" value="GDP-MANNOSE MANNOSYL HYDROLASE"/>
    <property type="match status" value="1"/>
</dbReference>
<organism evidence="5 6">
    <name type="scientific">Prauserella flavalba</name>
    <dbReference type="NCBI Taxonomy" id="1477506"/>
    <lineage>
        <taxon>Bacteria</taxon>
        <taxon>Bacillati</taxon>
        <taxon>Actinomycetota</taxon>
        <taxon>Actinomycetes</taxon>
        <taxon>Pseudonocardiales</taxon>
        <taxon>Pseudonocardiaceae</taxon>
        <taxon>Prauserella</taxon>
    </lineage>
</organism>
<comment type="caution">
    <text evidence="5">The sequence shown here is derived from an EMBL/GenBank/DDBJ whole genome shotgun (WGS) entry which is preliminary data.</text>
</comment>
<keyword evidence="3" id="KW-0460">Magnesium</keyword>
<dbReference type="AlphaFoldDB" id="A0A318LBV8"/>
<dbReference type="Gene3D" id="3.90.79.10">
    <property type="entry name" value="Nucleoside Triphosphate Pyrophosphohydrolase"/>
    <property type="match status" value="1"/>
</dbReference>
<comment type="cofactor">
    <cofactor evidence="1">
        <name>Mg(2+)</name>
        <dbReference type="ChEBI" id="CHEBI:18420"/>
    </cofactor>
</comment>
<dbReference type="OrthoDB" id="4247482at2"/>
<evidence type="ECO:0000256" key="1">
    <source>
        <dbReference type="ARBA" id="ARBA00001946"/>
    </source>
</evidence>
<dbReference type="PROSITE" id="PS51462">
    <property type="entry name" value="NUDIX"/>
    <property type="match status" value="1"/>
</dbReference>
<keyword evidence="2 5" id="KW-0378">Hydrolase</keyword>
<feature type="domain" description="Nudix hydrolase" evidence="4">
    <location>
        <begin position="14"/>
        <end position="144"/>
    </location>
</feature>
<sequence length="162" mass="17586">MDLLPFDEYVRSLHRKRMSAGVLFRDAADRVLLVEPSYKPHWDIPGGAVDAEEAPWTTAVREVREEVGIDRPLGRLLVVDHASADDRMPEGLAFVFDGGYITADQVSRLALTDPEIVSAGLYTLDEAAARVKPSLAARLCVAVEAAARGELALCEDGKRVAG</sequence>
<dbReference type="PANTHER" id="PTHR43046">
    <property type="entry name" value="GDP-MANNOSE MANNOSYL HYDROLASE"/>
    <property type="match status" value="1"/>
</dbReference>
<keyword evidence="6" id="KW-1185">Reference proteome</keyword>
<accession>A0A318LBV8</accession>
<dbReference type="Proteomes" id="UP000247892">
    <property type="component" value="Unassembled WGS sequence"/>
</dbReference>
<dbReference type="GO" id="GO:0016787">
    <property type="term" value="F:hydrolase activity"/>
    <property type="evidence" value="ECO:0007669"/>
    <property type="project" value="UniProtKB-KW"/>
</dbReference>
<gene>
    <name evidence="5" type="ORF">BA062_37630</name>
</gene>
<dbReference type="Pfam" id="PF00293">
    <property type="entry name" value="NUDIX"/>
    <property type="match status" value="1"/>
</dbReference>
<evidence type="ECO:0000313" key="6">
    <source>
        <dbReference type="Proteomes" id="UP000247892"/>
    </source>
</evidence>
<evidence type="ECO:0000256" key="3">
    <source>
        <dbReference type="ARBA" id="ARBA00022842"/>
    </source>
</evidence>
<evidence type="ECO:0000259" key="4">
    <source>
        <dbReference type="PROSITE" id="PS51462"/>
    </source>
</evidence>
<dbReference type="InterPro" id="IPR020084">
    <property type="entry name" value="NUDIX_hydrolase_CS"/>
</dbReference>
<dbReference type="InterPro" id="IPR000086">
    <property type="entry name" value="NUDIX_hydrolase_dom"/>
</dbReference>